<reference evidence="1" key="2">
    <citation type="journal article" date="2022" name="BMC Genomics">
        <title>Comparative genome analysis of mycobacteria focusing on tRNA and non-coding RNA.</title>
        <authorList>
            <person name="Behra P.R.K."/>
            <person name="Pettersson B.M.F."/>
            <person name="Ramesh M."/>
            <person name="Das S."/>
            <person name="Dasgupta S."/>
            <person name="Kirsebom L.A."/>
        </authorList>
    </citation>
    <scope>NUCLEOTIDE SEQUENCE</scope>
    <source>
        <strain evidence="1">DSM 45439</strain>
    </source>
</reference>
<accession>A0AAW5S9Z0</accession>
<dbReference type="AlphaFoldDB" id="A0AAW5S9Z0"/>
<dbReference type="EMBL" id="JACKTG010000084">
    <property type="protein sequence ID" value="MCV6992231.1"/>
    <property type="molecule type" value="Genomic_DNA"/>
</dbReference>
<evidence type="ECO:0000313" key="1">
    <source>
        <dbReference type="EMBL" id="MCV6992231.1"/>
    </source>
</evidence>
<protein>
    <submittedName>
        <fullName evidence="1">Uncharacterized protein</fullName>
    </submittedName>
</protein>
<organism evidence="1 2">
    <name type="scientific">Mycobacterium bouchedurhonense</name>
    <dbReference type="NCBI Taxonomy" id="701041"/>
    <lineage>
        <taxon>Bacteria</taxon>
        <taxon>Bacillati</taxon>
        <taxon>Actinomycetota</taxon>
        <taxon>Actinomycetes</taxon>
        <taxon>Mycobacteriales</taxon>
        <taxon>Mycobacteriaceae</taxon>
        <taxon>Mycobacterium</taxon>
        <taxon>Mycobacterium avium complex (MAC)</taxon>
    </lineage>
</organism>
<gene>
    <name evidence="1" type="ORF">H7I91_23655</name>
</gene>
<name>A0AAW5S9Z0_MYCBC</name>
<dbReference type="RefSeq" id="WP_139800062.1">
    <property type="nucleotide sequence ID" value="NZ_JACKTG010000084.1"/>
</dbReference>
<sequence length="71" mass="7257">MASKMHEFATGKRTLNIAHGPAIDIRLAAGVGVGARAGMGGGRQFRAGLASGRPATVAYNQEEHGDAAQPK</sequence>
<comment type="caution">
    <text evidence="1">The sequence shown here is derived from an EMBL/GenBank/DDBJ whole genome shotgun (WGS) entry which is preliminary data.</text>
</comment>
<proteinExistence type="predicted"/>
<reference evidence="1" key="1">
    <citation type="submission" date="2020-07" db="EMBL/GenBank/DDBJ databases">
        <authorList>
            <person name="Pettersson B.M.F."/>
            <person name="Behra P.R.K."/>
            <person name="Ramesh M."/>
            <person name="Das S."/>
            <person name="Dasgupta S."/>
            <person name="Kirsebom L.A."/>
        </authorList>
    </citation>
    <scope>NUCLEOTIDE SEQUENCE</scope>
    <source>
        <strain evidence="1">DSM 45439</strain>
    </source>
</reference>
<dbReference type="Proteomes" id="UP001207588">
    <property type="component" value="Unassembled WGS sequence"/>
</dbReference>
<evidence type="ECO:0000313" key="2">
    <source>
        <dbReference type="Proteomes" id="UP001207588"/>
    </source>
</evidence>